<sequence length="130" mass="14920">METWQINLSLIPSIAVILTSANRMALGLTDEINVRLLSNVEQYAEILPLKIKQLKRLSISILLMYLSLGLLVLNALLVGCEIIPIDAEKTLIFIAIIIFFIAIYFKIQFSWNAYFIRQKQFKKFLSKNIS</sequence>
<evidence type="ECO:0000256" key="1">
    <source>
        <dbReference type="SAM" id="Phobius"/>
    </source>
</evidence>
<dbReference type="HOGENOM" id="CLU_1967091_0_0_10"/>
<dbReference type="PATRIC" id="fig|1094466.5.peg.1646"/>
<dbReference type="AlphaFoldDB" id="H8XTN9"/>
<organism evidence="2 3">
    <name type="scientific">Flavobacterium indicum (strain DSM 17447 / CIP 109464 / GPTSA100-9)</name>
    <dbReference type="NCBI Taxonomy" id="1094466"/>
    <lineage>
        <taxon>Bacteria</taxon>
        <taxon>Pseudomonadati</taxon>
        <taxon>Bacteroidota</taxon>
        <taxon>Flavobacteriia</taxon>
        <taxon>Flavobacteriales</taxon>
        <taxon>Flavobacteriaceae</taxon>
        <taxon>Flavobacterium</taxon>
    </lineage>
</organism>
<feature type="transmembrane region" description="Helical" evidence="1">
    <location>
        <begin position="62"/>
        <end position="85"/>
    </location>
</feature>
<dbReference type="OrthoDB" id="9884588at2"/>
<feature type="transmembrane region" description="Helical" evidence="1">
    <location>
        <begin position="91"/>
        <end position="116"/>
    </location>
</feature>
<name>H8XTN9_FLAIG</name>
<dbReference type="RefSeq" id="WP_014388738.1">
    <property type="nucleotide sequence ID" value="NC_017025.1"/>
</dbReference>
<protein>
    <recommendedName>
        <fullName evidence="4">DUF2721 domain-containing protein</fullName>
    </recommendedName>
</protein>
<evidence type="ECO:0000313" key="2">
    <source>
        <dbReference type="EMBL" id="CCG53619.1"/>
    </source>
</evidence>
<keyword evidence="1" id="KW-1133">Transmembrane helix</keyword>
<reference evidence="2 3" key="1">
    <citation type="journal article" date="2012" name="J. Bacteriol.">
        <title>Complete Genome Sequence of Flavobacterium indicum GPSTA100-9T, Isolated from Warm Spring Water.</title>
        <authorList>
            <person name="Barbier P."/>
            <person name="Houel A."/>
            <person name="Loux V."/>
            <person name="Poulain J."/>
            <person name="Bernardet J.F."/>
            <person name="Touchon M."/>
            <person name="Duchaud E."/>
        </authorList>
    </citation>
    <scope>NUCLEOTIDE SEQUENCE [LARGE SCALE GENOMIC DNA]</scope>
    <source>
        <strain evidence="3">DSM 17447 / CIP 109464 / GPTSA100-9</strain>
    </source>
</reference>
<accession>H8XTN9</accession>
<dbReference type="KEGG" id="fin:KQS_08410"/>
<gene>
    <name evidence="2" type="ordered locus">KQS_08410</name>
</gene>
<proteinExistence type="predicted"/>
<dbReference type="STRING" id="1094466.KQS_08410"/>
<evidence type="ECO:0000313" key="3">
    <source>
        <dbReference type="Proteomes" id="UP000007599"/>
    </source>
</evidence>
<keyword evidence="3" id="KW-1185">Reference proteome</keyword>
<keyword evidence="1" id="KW-0812">Transmembrane</keyword>
<evidence type="ECO:0008006" key="4">
    <source>
        <dbReference type="Google" id="ProtNLM"/>
    </source>
</evidence>
<reference evidence="3" key="2">
    <citation type="submission" date="2012-03" db="EMBL/GenBank/DDBJ databases">
        <title>Complete genome sequence of Flavobacterium indicum GPTSA100-9T, isolated from warm spring water.</title>
        <authorList>
            <person name="Barbier P."/>
            <person name="Houel A."/>
            <person name="Loux V."/>
            <person name="Poulain J."/>
            <person name="Bernardet J.-F."/>
            <person name="Touchon M."/>
            <person name="Duchaud E."/>
        </authorList>
    </citation>
    <scope>NUCLEOTIDE SEQUENCE [LARGE SCALE GENOMIC DNA]</scope>
    <source>
        <strain evidence="3">DSM 17447 / CIP 109464 / GPTSA100-9</strain>
    </source>
</reference>
<dbReference type="EMBL" id="HE774682">
    <property type="protein sequence ID" value="CCG53619.1"/>
    <property type="molecule type" value="Genomic_DNA"/>
</dbReference>
<keyword evidence="1" id="KW-0472">Membrane</keyword>
<dbReference type="Proteomes" id="UP000007599">
    <property type="component" value="Chromosome I"/>
</dbReference>